<evidence type="ECO:0000313" key="2">
    <source>
        <dbReference type="Proteomes" id="UP000439903"/>
    </source>
</evidence>
<dbReference type="AlphaFoldDB" id="A0A8H4B548"/>
<organism evidence="1 2">
    <name type="scientific">Gigaspora margarita</name>
    <dbReference type="NCBI Taxonomy" id="4874"/>
    <lineage>
        <taxon>Eukaryota</taxon>
        <taxon>Fungi</taxon>
        <taxon>Fungi incertae sedis</taxon>
        <taxon>Mucoromycota</taxon>
        <taxon>Glomeromycotina</taxon>
        <taxon>Glomeromycetes</taxon>
        <taxon>Diversisporales</taxon>
        <taxon>Gigasporaceae</taxon>
        <taxon>Gigaspora</taxon>
    </lineage>
</organism>
<sequence length="121" mass="13782">MSQIPTGGDVHSNEEINIQSNEIHYNPDGSGVKIFPDIAIKPNKSHVPDPTVPIQVLLQGYSHARIVVEIANLQFTDSLTTKYRLWLQETYVRYVLGIKLHTPKDTMDSQEKWLRAMIARL</sequence>
<accession>A0A8H4B548</accession>
<name>A0A8H4B548_GIGMA</name>
<evidence type="ECO:0000313" key="1">
    <source>
        <dbReference type="EMBL" id="KAF0561630.1"/>
    </source>
</evidence>
<protein>
    <submittedName>
        <fullName evidence="1">Uncharacterized protein</fullName>
    </submittedName>
</protein>
<proteinExistence type="predicted"/>
<comment type="caution">
    <text evidence="1">The sequence shown here is derived from an EMBL/GenBank/DDBJ whole genome shotgun (WGS) entry which is preliminary data.</text>
</comment>
<gene>
    <name evidence="1" type="ORF">F8M41_022544</name>
</gene>
<dbReference type="OrthoDB" id="2314600at2759"/>
<dbReference type="EMBL" id="WTPW01000008">
    <property type="protein sequence ID" value="KAF0561630.1"/>
    <property type="molecule type" value="Genomic_DNA"/>
</dbReference>
<dbReference type="Proteomes" id="UP000439903">
    <property type="component" value="Unassembled WGS sequence"/>
</dbReference>
<reference evidence="1 2" key="1">
    <citation type="journal article" date="2019" name="Environ. Microbiol.">
        <title>At the nexus of three kingdoms: the genome of the mycorrhizal fungus Gigaspora margarita provides insights into plant, endobacterial and fungal interactions.</title>
        <authorList>
            <person name="Venice F."/>
            <person name="Ghignone S."/>
            <person name="Salvioli di Fossalunga A."/>
            <person name="Amselem J."/>
            <person name="Novero M."/>
            <person name="Xianan X."/>
            <person name="Sedzielewska Toro K."/>
            <person name="Morin E."/>
            <person name="Lipzen A."/>
            <person name="Grigoriev I.V."/>
            <person name="Henrissat B."/>
            <person name="Martin F.M."/>
            <person name="Bonfante P."/>
        </authorList>
    </citation>
    <scope>NUCLEOTIDE SEQUENCE [LARGE SCALE GENOMIC DNA]</scope>
    <source>
        <strain evidence="1 2">BEG34</strain>
    </source>
</reference>
<keyword evidence="2" id="KW-1185">Reference proteome</keyword>